<organism evidence="2 3">
    <name type="scientific">Cereibacter changlensis JA139</name>
    <dbReference type="NCBI Taxonomy" id="1188249"/>
    <lineage>
        <taxon>Bacteria</taxon>
        <taxon>Pseudomonadati</taxon>
        <taxon>Pseudomonadota</taxon>
        <taxon>Alphaproteobacteria</taxon>
        <taxon>Rhodobacterales</taxon>
        <taxon>Paracoccaceae</taxon>
        <taxon>Cereibacter</taxon>
    </lineage>
</organism>
<feature type="non-terminal residue" evidence="2">
    <location>
        <position position="162"/>
    </location>
</feature>
<keyword evidence="3" id="KW-1185">Reference proteome</keyword>
<reference evidence="2 3" key="1">
    <citation type="submission" date="2018-03" db="EMBL/GenBank/DDBJ databases">
        <title>Cereibacter changlensis.</title>
        <authorList>
            <person name="Meyer T.E."/>
            <person name="Miller S."/>
            <person name="Lodha T."/>
            <person name="Gandham S."/>
            <person name="Chintalapati S."/>
            <person name="Chintalapati V.R."/>
        </authorList>
    </citation>
    <scope>NUCLEOTIDE SEQUENCE [LARGE SCALE GENOMIC DNA]</scope>
    <source>
        <strain evidence="2 3">JA139</strain>
    </source>
</reference>
<feature type="region of interest" description="Disordered" evidence="1">
    <location>
        <begin position="29"/>
        <end position="52"/>
    </location>
</feature>
<protein>
    <submittedName>
        <fullName evidence="2">Uncharacterized protein</fullName>
    </submittedName>
</protein>
<dbReference type="Proteomes" id="UP000241010">
    <property type="component" value="Unassembled WGS sequence"/>
</dbReference>
<evidence type="ECO:0000256" key="1">
    <source>
        <dbReference type="SAM" id="MobiDB-lite"/>
    </source>
</evidence>
<feature type="region of interest" description="Disordered" evidence="1">
    <location>
        <begin position="81"/>
        <end position="105"/>
    </location>
</feature>
<dbReference type="AlphaFoldDB" id="A0A2T4JPF3"/>
<comment type="caution">
    <text evidence="2">The sequence shown here is derived from an EMBL/GenBank/DDBJ whole genome shotgun (WGS) entry which is preliminary data.</text>
</comment>
<evidence type="ECO:0000313" key="3">
    <source>
        <dbReference type="Proteomes" id="UP000241010"/>
    </source>
</evidence>
<sequence length="162" mass="17369">MQHLLRQVFLIPLESGLPNDLQTAWLSSRADASEASSARRRSPGSTGKISRPAPLDRIQAALSILAVIALPASADTWSTASNQWSGGSSFAPRPAPQQTALPGSSFHGVEVRSSFDLAPRSQPPGGKRAPFVMPKGNDELEKVRAVIFHAEGRQHGYDAYNL</sequence>
<dbReference type="EMBL" id="PZKG01000182">
    <property type="protein sequence ID" value="PTE19775.1"/>
    <property type="molecule type" value="Genomic_DNA"/>
</dbReference>
<gene>
    <name evidence="2" type="ORF">C5F48_21075</name>
</gene>
<evidence type="ECO:0000313" key="2">
    <source>
        <dbReference type="EMBL" id="PTE19775.1"/>
    </source>
</evidence>
<name>A0A2T4JPF3_9RHOB</name>
<proteinExistence type="predicted"/>
<accession>A0A2T4JPF3</accession>